<evidence type="ECO:0000313" key="3">
    <source>
        <dbReference type="Proteomes" id="UP000290261"/>
    </source>
</evidence>
<dbReference type="InterPro" id="IPR019613">
    <property type="entry name" value="DUF4198"/>
</dbReference>
<proteinExistence type="predicted"/>
<dbReference type="EMBL" id="JJMP01000001">
    <property type="protein sequence ID" value="RYC53437.1"/>
    <property type="molecule type" value="Genomic_DNA"/>
</dbReference>
<accession>A0A444VRK0</accession>
<evidence type="ECO:0000313" key="2">
    <source>
        <dbReference type="EMBL" id="RYC53437.1"/>
    </source>
</evidence>
<protein>
    <submittedName>
        <fullName evidence="2">Ferredoxin</fullName>
    </submittedName>
</protein>
<evidence type="ECO:0000256" key="1">
    <source>
        <dbReference type="SAM" id="SignalP"/>
    </source>
</evidence>
<reference evidence="2 3" key="1">
    <citation type="submission" date="2014-04" db="EMBL/GenBank/DDBJ databases">
        <title>Whole genome of Muricauda olearia.</title>
        <authorList>
            <person name="Zhang X.-H."/>
            <person name="Tang K."/>
        </authorList>
    </citation>
    <scope>NUCLEOTIDE SEQUENCE [LARGE SCALE GENOMIC DNA]</scope>
    <source>
        <strain evidence="2 3">Th120</strain>
    </source>
</reference>
<gene>
    <name evidence="2" type="ORF">DN53_04240</name>
</gene>
<dbReference type="Proteomes" id="UP000290261">
    <property type="component" value="Unassembled WGS sequence"/>
</dbReference>
<feature type="signal peptide" evidence="1">
    <location>
        <begin position="1"/>
        <end position="20"/>
    </location>
</feature>
<dbReference type="Pfam" id="PF10670">
    <property type="entry name" value="DUF4198"/>
    <property type="match status" value="1"/>
</dbReference>
<name>A0A444VRK0_9FLAO</name>
<dbReference type="AlphaFoldDB" id="A0A444VRK0"/>
<organism evidence="2 3">
    <name type="scientific">Flagellimonas olearia</name>
    <dbReference type="NCBI Taxonomy" id="552546"/>
    <lineage>
        <taxon>Bacteria</taxon>
        <taxon>Pseudomonadati</taxon>
        <taxon>Bacteroidota</taxon>
        <taxon>Flavobacteriia</taxon>
        <taxon>Flavobacteriales</taxon>
        <taxon>Flavobacteriaceae</taxon>
        <taxon>Flagellimonas</taxon>
    </lineage>
</organism>
<dbReference type="RefSeq" id="WP_129653108.1">
    <property type="nucleotide sequence ID" value="NZ_ML142907.1"/>
</dbReference>
<sequence length="239" mass="26871">MKKLITTILLVTLPVLSASAHYLWIETNGTGTLGQSHEIRVHFGEYTYGVVEEVEGEAFPAVSKFTLWVIAPDGSKNVLNTTPKKDHYLAHFTPSKNGVYTIMLNNDEIDVIDYTQYDFGIFKTHYHSTAKVQIGSADADTNAANPNGIVVKQLTNNGNEVKLQVLYKDQPLAKNELQVYVADLWSKTLHTDDNGEVSFALPWNTKYIVETTTKEEVPGSYKGEDYQFIWHCATYCIKQ</sequence>
<comment type="caution">
    <text evidence="2">The sequence shown here is derived from an EMBL/GenBank/DDBJ whole genome shotgun (WGS) entry which is preliminary data.</text>
</comment>
<feature type="chain" id="PRO_5019174183" evidence="1">
    <location>
        <begin position="21"/>
        <end position="239"/>
    </location>
</feature>
<keyword evidence="1" id="KW-0732">Signal</keyword>
<keyword evidence="3" id="KW-1185">Reference proteome</keyword>